<keyword evidence="1" id="KW-1133">Transmembrane helix</keyword>
<feature type="transmembrane region" description="Helical" evidence="1">
    <location>
        <begin position="55"/>
        <end position="78"/>
    </location>
</feature>
<dbReference type="Proteomes" id="UP000249754">
    <property type="component" value="Unassembled WGS sequence"/>
</dbReference>
<reference evidence="2 3" key="1">
    <citation type="submission" date="2018-06" db="EMBL/GenBank/DDBJ databases">
        <title>Genomic Encyclopedia of Archaeal and Bacterial Type Strains, Phase II (KMG-II): from individual species to whole genera.</title>
        <authorList>
            <person name="Goeker M."/>
        </authorList>
    </citation>
    <scope>NUCLEOTIDE SEQUENCE [LARGE SCALE GENOMIC DNA]</scope>
    <source>
        <strain evidence="2 3">DSM 14825</strain>
    </source>
</reference>
<accession>A0A327SUW7</accession>
<evidence type="ECO:0000313" key="3">
    <source>
        <dbReference type="Proteomes" id="UP000249754"/>
    </source>
</evidence>
<dbReference type="EMBL" id="QLLR01000005">
    <property type="protein sequence ID" value="RAJ33100.1"/>
    <property type="molecule type" value="Genomic_DNA"/>
</dbReference>
<comment type="caution">
    <text evidence="2">The sequence shown here is derived from an EMBL/GenBank/DDBJ whole genome shotgun (WGS) entry which is preliminary data.</text>
</comment>
<protein>
    <submittedName>
        <fullName evidence="2">Uncharacterized protein</fullName>
    </submittedName>
</protein>
<dbReference type="AlphaFoldDB" id="A0A327SUW7"/>
<evidence type="ECO:0000313" key="2">
    <source>
        <dbReference type="EMBL" id="RAJ33100.1"/>
    </source>
</evidence>
<name>A0A327SUW7_9SPHI</name>
<proteinExistence type="predicted"/>
<feature type="transmembrane region" description="Helical" evidence="1">
    <location>
        <begin position="15"/>
        <end position="43"/>
    </location>
</feature>
<gene>
    <name evidence="2" type="ORF">LY11_01790</name>
</gene>
<organism evidence="2 3">
    <name type="scientific">Pedobacter cryoconitis</name>
    <dbReference type="NCBI Taxonomy" id="188932"/>
    <lineage>
        <taxon>Bacteria</taxon>
        <taxon>Pseudomonadati</taxon>
        <taxon>Bacteroidota</taxon>
        <taxon>Sphingobacteriia</taxon>
        <taxon>Sphingobacteriales</taxon>
        <taxon>Sphingobacteriaceae</taxon>
        <taxon>Pedobacter</taxon>
    </lineage>
</organism>
<keyword evidence="1" id="KW-0812">Transmembrane</keyword>
<sequence length="98" mass="11602">MYLFYLKKWNNNKNIALVVADISMATSFMFNFGTIVILLNVFFNIWILPDYSTHKFAMIFAVLVIDLIYITFNSIFLINKHYCPVKLRTIDLIFIDSY</sequence>
<keyword evidence="1" id="KW-0472">Membrane</keyword>
<evidence type="ECO:0000256" key="1">
    <source>
        <dbReference type="SAM" id="Phobius"/>
    </source>
</evidence>